<dbReference type="PANTHER" id="PTHR14614:SF147">
    <property type="entry name" value="S-ADENOSYLMETHIONINE-DEPENDENT METHYLTRANSFERASE OF THE SEVEN BETA-STRAND FAMILY"/>
    <property type="match status" value="1"/>
</dbReference>
<reference evidence="1" key="2">
    <citation type="submission" date="2023-06" db="EMBL/GenBank/DDBJ databases">
        <authorList>
            <consortium name="Lawrence Berkeley National Laboratory"/>
            <person name="Haridas S."/>
            <person name="Hensen N."/>
            <person name="Bonometti L."/>
            <person name="Westerberg I."/>
            <person name="Brannstrom I.O."/>
            <person name="Guillou S."/>
            <person name="Cros-Aarteil S."/>
            <person name="Calhoun S."/>
            <person name="Kuo A."/>
            <person name="Mondo S."/>
            <person name="Pangilinan J."/>
            <person name="Riley R."/>
            <person name="Labutti K."/>
            <person name="Andreopoulos B."/>
            <person name="Lipzen A."/>
            <person name="Chen C."/>
            <person name="Yanf M."/>
            <person name="Daum C."/>
            <person name="Ng V."/>
            <person name="Clum A."/>
            <person name="Steindorff A."/>
            <person name="Ohm R."/>
            <person name="Martin F."/>
            <person name="Silar P."/>
            <person name="Natvig D."/>
            <person name="Lalanne C."/>
            <person name="Gautier V."/>
            <person name="Ament-Velasquez S.L."/>
            <person name="Kruys A."/>
            <person name="Hutchinson M.I."/>
            <person name="Powell A.J."/>
            <person name="Barry K."/>
            <person name="Miller A.N."/>
            <person name="Grigoriev I.V."/>
            <person name="Debuchy R."/>
            <person name="Gladieux P."/>
            <person name="Thoren M.H."/>
            <person name="Johannesson H."/>
        </authorList>
    </citation>
    <scope>NUCLEOTIDE SEQUENCE</scope>
    <source>
        <strain evidence="1">CBS 118394</strain>
    </source>
</reference>
<dbReference type="CDD" id="cd02440">
    <property type="entry name" value="AdoMet_MTases"/>
    <property type="match status" value="1"/>
</dbReference>
<gene>
    <name evidence="1" type="ORF">B0H66DRAFT_551573</name>
</gene>
<dbReference type="InterPro" id="IPR029063">
    <property type="entry name" value="SAM-dependent_MTases_sf"/>
</dbReference>
<name>A0AAE0ILU5_9PEZI</name>
<sequence length="436" mass="47431">MLVGLPGGCPLPPSSSLPLARQLDGLGETEIVAAIDNLLAIYCTPAAAVQNKSSVLLEVSCERKASTTRLVPPPVTDSGYNSGYTSDDDCDDAAEEEDGVALADTHTDTIALLRADEFERAFATKWLERFISRAADEEDMQLACFSSDETRQIIVERAADLLTVLLSPPEEQQQQQDDKEGESEDDSLCREFEFSLSDDGAQSVCIQLNDRIAGCNSSDHTDVGLQTWGASIVFCQMFCEDPSRFNMASSSPQRIVELGSGTGLVSLVLGKLLQRPSAVVATDYHAAVIENLRRNIAVNFPETSGLSSCPVQACHLDWAEKQPGPNWPLGDSKANVLFATDVVYALEHAMLLYDCASRLLAPDGVFWLLQTVRENGRFASIADTVEAVFPTCEGEECPGKTGTRVLKILSTERTEKRKGIGRGDESFYNLFRIGWA</sequence>
<evidence type="ECO:0000313" key="1">
    <source>
        <dbReference type="EMBL" id="KAK3326721.1"/>
    </source>
</evidence>
<dbReference type="PANTHER" id="PTHR14614">
    <property type="entry name" value="HEPATOCELLULAR CARCINOMA-ASSOCIATED ANTIGEN"/>
    <property type="match status" value="1"/>
</dbReference>
<dbReference type="SUPFAM" id="SSF53335">
    <property type="entry name" value="S-adenosyl-L-methionine-dependent methyltransferases"/>
    <property type="match status" value="1"/>
</dbReference>
<dbReference type="Gene3D" id="3.40.50.150">
    <property type="entry name" value="Vaccinia Virus protein VP39"/>
    <property type="match status" value="1"/>
</dbReference>
<comment type="caution">
    <text evidence="1">The sequence shown here is derived from an EMBL/GenBank/DDBJ whole genome shotgun (WGS) entry which is preliminary data.</text>
</comment>
<dbReference type="Proteomes" id="UP001283341">
    <property type="component" value="Unassembled WGS sequence"/>
</dbReference>
<evidence type="ECO:0000313" key="2">
    <source>
        <dbReference type="Proteomes" id="UP001283341"/>
    </source>
</evidence>
<dbReference type="AlphaFoldDB" id="A0AAE0ILU5"/>
<protein>
    <submittedName>
        <fullName evidence="1">Methyltransferase-domain-containing protein</fullName>
    </submittedName>
</protein>
<keyword evidence="1" id="KW-0489">Methyltransferase</keyword>
<dbReference type="EMBL" id="JAUEDM010000002">
    <property type="protein sequence ID" value="KAK3326721.1"/>
    <property type="molecule type" value="Genomic_DNA"/>
</dbReference>
<keyword evidence="1" id="KW-0808">Transferase</keyword>
<keyword evidence="2" id="KW-1185">Reference proteome</keyword>
<reference evidence="1" key="1">
    <citation type="journal article" date="2023" name="Mol. Phylogenet. Evol.">
        <title>Genome-scale phylogeny and comparative genomics of the fungal order Sordariales.</title>
        <authorList>
            <person name="Hensen N."/>
            <person name="Bonometti L."/>
            <person name="Westerberg I."/>
            <person name="Brannstrom I.O."/>
            <person name="Guillou S."/>
            <person name="Cros-Aarteil S."/>
            <person name="Calhoun S."/>
            <person name="Haridas S."/>
            <person name="Kuo A."/>
            <person name="Mondo S."/>
            <person name="Pangilinan J."/>
            <person name="Riley R."/>
            <person name="LaButti K."/>
            <person name="Andreopoulos B."/>
            <person name="Lipzen A."/>
            <person name="Chen C."/>
            <person name="Yan M."/>
            <person name="Daum C."/>
            <person name="Ng V."/>
            <person name="Clum A."/>
            <person name="Steindorff A."/>
            <person name="Ohm R.A."/>
            <person name="Martin F."/>
            <person name="Silar P."/>
            <person name="Natvig D.O."/>
            <person name="Lalanne C."/>
            <person name="Gautier V."/>
            <person name="Ament-Velasquez S.L."/>
            <person name="Kruys A."/>
            <person name="Hutchinson M.I."/>
            <person name="Powell A.J."/>
            <person name="Barry K."/>
            <person name="Miller A.N."/>
            <person name="Grigoriev I.V."/>
            <person name="Debuchy R."/>
            <person name="Gladieux P."/>
            <person name="Hiltunen Thoren M."/>
            <person name="Johannesson H."/>
        </authorList>
    </citation>
    <scope>NUCLEOTIDE SEQUENCE</scope>
    <source>
        <strain evidence="1">CBS 118394</strain>
    </source>
</reference>
<dbReference type="GO" id="GO:0032259">
    <property type="term" value="P:methylation"/>
    <property type="evidence" value="ECO:0007669"/>
    <property type="project" value="UniProtKB-KW"/>
</dbReference>
<proteinExistence type="predicted"/>
<dbReference type="Pfam" id="PF10294">
    <property type="entry name" value="Methyltransf_16"/>
    <property type="match status" value="1"/>
</dbReference>
<dbReference type="InterPro" id="IPR019410">
    <property type="entry name" value="Methyltransf_16"/>
</dbReference>
<dbReference type="GO" id="GO:0008757">
    <property type="term" value="F:S-adenosylmethionine-dependent methyltransferase activity"/>
    <property type="evidence" value="ECO:0007669"/>
    <property type="project" value="UniProtKB-ARBA"/>
</dbReference>
<organism evidence="1 2">
    <name type="scientific">Apodospora peruviana</name>
    <dbReference type="NCBI Taxonomy" id="516989"/>
    <lineage>
        <taxon>Eukaryota</taxon>
        <taxon>Fungi</taxon>
        <taxon>Dikarya</taxon>
        <taxon>Ascomycota</taxon>
        <taxon>Pezizomycotina</taxon>
        <taxon>Sordariomycetes</taxon>
        <taxon>Sordariomycetidae</taxon>
        <taxon>Sordariales</taxon>
        <taxon>Lasiosphaeriaceae</taxon>
        <taxon>Apodospora</taxon>
    </lineage>
</organism>
<accession>A0AAE0ILU5</accession>